<organism evidence="1 2">
    <name type="scientific">Olea europaea subsp. europaea</name>
    <dbReference type="NCBI Taxonomy" id="158383"/>
    <lineage>
        <taxon>Eukaryota</taxon>
        <taxon>Viridiplantae</taxon>
        <taxon>Streptophyta</taxon>
        <taxon>Embryophyta</taxon>
        <taxon>Tracheophyta</taxon>
        <taxon>Spermatophyta</taxon>
        <taxon>Magnoliopsida</taxon>
        <taxon>eudicotyledons</taxon>
        <taxon>Gunneridae</taxon>
        <taxon>Pentapetalae</taxon>
        <taxon>asterids</taxon>
        <taxon>lamiids</taxon>
        <taxon>Lamiales</taxon>
        <taxon>Oleaceae</taxon>
        <taxon>Oleeae</taxon>
        <taxon>Olea</taxon>
    </lineage>
</organism>
<reference evidence="1 2" key="1">
    <citation type="submission" date="2019-12" db="EMBL/GenBank/DDBJ databases">
        <authorList>
            <person name="Alioto T."/>
            <person name="Alioto T."/>
            <person name="Gomez Garrido J."/>
        </authorList>
    </citation>
    <scope>NUCLEOTIDE SEQUENCE [LARGE SCALE GENOMIC DNA]</scope>
</reference>
<name>A0A8S0TTF9_OLEEU</name>
<accession>A0A8S0TTF9</accession>
<keyword evidence="2" id="KW-1185">Reference proteome</keyword>
<protein>
    <submittedName>
        <fullName evidence="1">Uncharacterized protein</fullName>
    </submittedName>
</protein>
<dbReference type="PANTHER" id="PTHR36078:SF2">
    <property type="entry name" value="OS09G0473966 PROTEIN"/>
    <property type="match status" value="1"/>
</dbReference>
<dbReference type="AlphaFoldDB" id="A0A8S0TTF9"/>
<dbReference type="Gramene" id="OE9A014078T1">
    <property type="protein sequence ID" value="OE9A014078C1"/>
    <property type="gene ID" value="OE9A014078"/>
</dbReference>
<gene>
    <name evidence="1" type="ORF">OLEA9_A014078</name>
</gene>
<comment type="caution">
    <text evidence="1">The sequence shown here is derived from an EMBL/GenBank/DDBJ whole genome shotgun (WGS) entry which is preliminary data.</text>
</comment>
<dbReference type="EMBL" id="CACTIH010007314">
    <property type="protein sequence ID" value="CAA3009216.1"/>
    <property type="molecule type" value="Genomic_DNA"/>
</dbReference>
<evidence type="ECO:0000313" key="1">
    <source>
        <dbReference type="EMBL" id="CAA3009216.1"/>
    </source>
</evidence>
<proteinExistence type="predicted"/>
<dbReference type="PANTHER" id="PTHR36078">
    <property type="entry name" value="BNACNNG21220D PROTEIN"/>
    <property type="match status" value="1"/>
</dbReference>
<evidence type="ECO:0000313" key="2">
    <source>
        <dbReference type="Proteomes" id="UP000594638"/>
    </source>
</evidence>
<sequence>MNSPIALNRHHSTNPIPILQNPKPYKSYKFSNVKLPCTIFTNSFKTFSSLNNRFTVKFPYKTRNFELNRLRASSNDAQSIAGTSSFDDQNEVREPSFLEFITSERVKVVTLLALALALCNADRVVMSVAIVPLSLSHGWRQSFAGVVQGVSSEIKGSEEQNKGSTKDPFEDMDDKEQIDKFQKYEADYKRYLMSKYFSDKTIFGGNIFDVKMNIDGQTITASSLT</sequence>
<dbReference type="Proteomes" id="UP000594638">
    <property type="component" value="Unassembled WGS sequence"/>
</dbReference>
<dbReference type="OrthoDB" id="1751254at2759"/>